<keyword evidence="6 13" id="KW-0812">Transmembrane</keyword>
<dbReference type="InterPro" id="IPR016174">
    <property type="entry name" value="Di-haem_cyt_TM"/>
</dbReference>
<gene>
    <name evidence="15" type="ORF">D7S86_02850</name>
</gene>
<evidence type="ECO:0000256" key="12">
    <source>
        <dbReference type="ARBA" id="ARBA00037975"/>
    </source>
</evidence>
<dbReference type="EMBL" id="RBZU01000001">
    <property type="protein sequence ID" value="RKP58881.1"/>
    <property type="molecule type" value="Genomic_DNA"/>
</dbReference>
<evidence type="ECO:0000256" key="3">
    <source>
        <dbReference type="ARBA" id="ARBA00022448"/>
    </source>
</evidence>
<evidence type="ECO:0000256" key="2">
    <source>
        <dbReference type="ARBA" id="ARBA00004651"/>
    </source>
</evidence>
<reference evidence="15 16" key="1">
    <citation type="submission" date="2018-10" db="EMBL/GenBank/DDBJ databases">
        <title>Robbsia sp. DHC34, isolated from soil.</title>
        <authorList>
            <person name="Gao Z.-H."/>
            <person name="Qiu L.-H."/>
        </authorList>
    </citation>
    <scope>NUCLEOTIDE SEQUENCE [LARGE SCALE GENOMIC DNA]</scope>
    <source>
        <strain evidence="15 16">DHC34</strain>
    </source>
</reference>
<evidence type="ECO:0000256" key="6">
    <source>
        <dbReference type="ARBA" id="ARBA00022692"/>
    </source>
</evidence>
<dbReference type="GO" id="GO:0022904">
    <property type="term" value="P:respiratory electron transport chain"/>
    <property type="evidence" value="ECO:0007669"/>
    <property type="project" value="InterPro"/>
</dbReference>
<comment type="caution">
    <text evidence="15">The sequence shown here is derived from an EMBL/GenBank/DDBJ whole genome shotgun (WGS) entry which is preliminary data.</text>
</comment>
<evidence type="ECO:0000256" key="9">
    <source>
        <dbReference type="ARBA" id="ARBA00022989"/>
    </source>
</evidence>
<keyword evidence="7" id="KW-0479">Metal-binding</keyword>
<dbReference type="OrthoDB" id="8536275at2"/>
<keyword evidence="4" id="KW-1003">Cell membrane</keyword>
<evidence type="ECO:0000256" key="8">
    <source>
        <dbReference type="ARBA" id="ARBA00022982"/>
    </source>
</evidence>
<comment type="cofactor">
    <cofactor evidence="1">
        <name>heme b</name>
        <dbReference type="ChEBI" id="CHEBI:60344"/>
    </cofactor>
</comment>
<proteinExistence type="inferred from homology"/>
<evidence type="ECO:0000256" key="11">
    <source>
        <dbReference type="ARBA" id="ARBA00023136"/>
    </source>
</evidence>
<evidence type="ECO:0000256" key="13">
    <source>
        <dbReference type="SAM" id="Phobius"/>
    </source>
</evidence>
<keyword evidence="11 13" id="KW-0472">Membrane</keyword>
<evidence type="ECO:0000256" key="4">
    <source>
        <dbReference type="ARBA" id="ARBA00022475"/>
    </source>
</evidence>
<evidence type="ECO:0000256" key="10">
    <source>
        <dbReference type="ARBA" id="ARBA00023004"/>
    </source>
</evidence>
<protein>
    <submittedName>
        <fullName evidence="15">Cytochrome b</fullName>
    </submittedName>
</protein>
<sequence length="186" mass="20702">MQPYPSTDRAQKYTTVAMAFHWIIAALIVWGFALGWIMTDIPGFTPTKLRYFSWHKWIGVTVLALAVLRLVWRALNRPPALPERMHDWEKAAAHAGHLALYVLMFAIPVSGYLYTCAAGVPVVYLGVLPLPMVIAPDHATAAVLKPIHIYLNWALAAAVAGHVLAVIKHHLIDRVPVLSRMLPFGR</sequence>
<dbReference type="Gene3D" id="1.20.950.20">
    <property type="entry name" value="Transmembrane di-heme cytochromes, Chain C"/>
    <property type="match status" value="1"/>
</dbReference>
<keyword evidence="8" id="KW-0249">Electron transport</keyword>
<dbReference type="PANTHER" id="PTHR30529">
    <property type="entry name" value="CYTOCHROME B561"/>
    <property type="match status" value="1"/>
</dbReference>
<evidence type="ECO:0000256" key="1">
    <source>
        <dbReference type="ARBA" id="ARBA00001970"/>
    </source>
</evidence>
<dbReference type="AlphaFoldDB" id="A0A494Y856"/>
<keyword evidence="3" id="KW-0813">Transport</keyword>
<keyword evidence="5" id="KW-0349">Heme</keyword>
<evidence type="ECO:0000259" key="14">
    <source>
        <dbReference type="Pfam" id="PF01292"/>
    </source>
</evidence>
<evidence type="ECO:0000256" key="7">
    <source>
        <dbReference type="ARBA" id="ARBA00022723"/>
    </source>
</evidence>
<keyword evidence="16" id="KW-1185">Reference proteome</keyword>
<dbReference type="RefSeq" id="WP_121083195.1">
    <property type="nucleotide sequence ID" value="NZ_RBZU01000001.1"/>
</dbReference>
<name>A0A494Y856_9BURK</name>
<comment type="similarity">
    <text evidence="12">Belongs to the cytochrome b561 family.</text>
</comment>
<evidence type="ECO:0000313" key="15">
    <source>
        <dbReference type="EMBL" id="RKP58881.1"/>
    </source>
</evidence>
<evidence type="ECO:0000256" key="5">
    <source>
        <dbReference type="ARBA" id="ARBA00022617"/>
    </source>
</evidence>
<dbReference type="GO" id="GO:0009055">
    <property type="term" value="F:electron transfer activity"/>
    <property type="evidence" value="ECO:0007669"/>
    <property type="project" value="InterPro"/>
</dbReference>
<feature type="transmembrane region" description="Helical" evidence="13">
    <location>
        <begin position="98"/>
        <end position="127"/>
    </location>
</feature>
<keyword evidence="9 13" id="KW-1133">Transmembrane helix</keyword>
<dbReference type="GO" id="GO:0005886">
    <property type="term" value="C:plasma membrane"/>
    <property type="evidence" value="ECO:0007669"/>
    <property type="project" value="UniProtKB-SubCell"/>
</dbReference>
<evidence type="ECO:0000313" key="16">
    <source>
        <dbReference type="Proteomes" id="UP000270342"/>
    </source>
</evidence>
<keyword evidence="10" id="KW-0408">Iron</keyword>
<dbReference type="PANTHER" id="PTHR30529:SF1">
    <property type="entry name" value="CYTOCHROME B561 HOMOLOG 2"/>
    <property type="match status" value="1"/>
</dbReference>
<organism evidence="15 16">
    <name type="scientific">Pararobbsia silviterrae</name>
    <dbReference type="NCBI Taxonomy" id="1792498"/>
    <lineage>
        <taxon>Bacteria</taxon>
        <taxon>Pseudomonadati</taxon>
        <taxon>Pseudomonadota</taxon>
        <taxon>Betaproteobacteria</taxon>
        <taxon>Burkholderiales</taxon>
        <taxon>Burkholderiaceae</taxon>
        <taxon>Pararobbsia</taxon>
    </lineage>
</organism>
<dbReference type="SUPFAM" id="SSF81342">
    <property type="entry name" value="Transmembrane di-heme cytochromes"/>
    <property type="match status" value="1"/>
</dbReference>
<feature type="transmembrane region" description="Helical" evidence="13">
    <location>
        <begin position="12"/>
        <end position="37"/>
    </location>
</feature>
<accession>A0A494Y856</accession>
<dbReference type="GO" id="GO:0046872">
    <property type="term" value="F:metal ion binding"/>
    <property type="evidence" value="ECO:0007669"/>
    <property type="project" value="UniProtKB-KW"/>
</dbReference>
<dbReference type="InterPro" id="IPR011577">
    <property type="entry name" value="Cyt_b561_bac/Ni-Hgenase"/>
</dbReference>
<feature type="transmembrane region" description="Helical" evidence="13">
    <location>
        <begin position="147"/>
        <end position="167"/>
    </location>
</feature>
<feature type="domain" description="Cytochrome b561 bacterial/Ni-hydrogenase" evidence="14">
    <location>
        <begin position="13"/>
        <end position="183"/>
    </location>
</feature>
<dbReference type="InterPro" id="IPR052168">
    <property type="entry name" value="Cytochrome_b561_oxidase"/>
</dbReference>
<feature type="transmembrane region" description="Helical" evidence="13">
    <location>
        <begin position="57"/>
        <end position="75"/>
    </location>
</feature>
<dbReference type="GO" id="GO:0020037">
    <property type="term" value="F:heme binding"/>
    <property type="evidence" value="ECO:0007669"/>
    <property type="project" value="TreeGrafter"/>
</dbReference>
<comment type="subcellular location">
    <subcellularLocation>
        <location evidence="2">Cell membrane</location>
        <topology evidence="2">Multi-pass membrane protein</topology>
    </subcellularLocation>
</comment>
<dbReference type="Proteomes" id="UP000270342">
    <property type="component" value="Unassembled WGS sequence"/>
</dbReference>
<dbReference type="Pfam" id="PF01292">
    <property type="entry name" value="Ni_hydr_CYTB"/>
    <property type="match status" value="1"/>
</dbReference>